<proteinExistence type="predicted"/>
<evidence type="ECO:0000256" key="1">
    <source>
        <dbReference type="SAM" id="MobiDB-lite"/>
    </source>
</evidence>
<dbReference type="Proteomes" id="UP000663889">
    <property type="component" value="Unassembled WGS sequence"/>
</dbReference>
<gene>
    <name evidence="2" type="ORF">SEV965_LOCUS33158</name>
</gene>
<dbReference type="EMBL" id="CAJNOU010004389">
    <property type="protein sequence ID" value="CAF1439566.1"/>
    <property type="molecule type" value="Genomic_DNA"/>
</dbReference>
<accession>A0A815NWD1</accession>
<evidence type="ECO:0000313" key="3">
    <source>
        <dbReference type="Proteomes" id="UP000663889"/>
    </source>
</evidence>
<organism evidence="2 3">
    <name type="scientific">Rotaria sordida</name>
    <dbReference type="NCBI Taxonomy" id="392033"/>
    <lineage>
        <taxon>Eukaryota</taxon>
        <taxon>Metazoa</taxon>
        <taxon>Spiralia</taxon>
        <taxon>Gnathifera</taxon>
        <taxon>Rotifera</taxon>
        <taxon>Eurotatoria</taxon>
        <taxon>Bdelloidea</taxon>
        <taxon>Philodinida</taxon>
        <taxon>Philodinidae</taxon>
        <taxon>Rotaria</taxon>
    </lineage>
</organism>
<evidence type="ECO:0000313" key="2">
    <source>
        <dbReference type="EMBL" id="CAF1439566.1"/>
    </source>
</evidence>
<feature type="compositionally biased region" description="Polar residues" evidence="1">
    <location>
        <begin position="406"/>
        <end position="418"/>
    </location>
</feature>
<reference evidence="2" key="1">
    <citation type="submission" date="2021-02" db="EMBL/GenBank/DDBJ databases">
        <authorList>
            <person name="Nowell W R."/>
        </authorList>
    </citation>
    <scope>NUCLEOTIDE SEQUENCE</scope>
</reference>
<dbReference type="AlphaFoldDB" id="A0A815NWD1"/>
<comment type="caution">
    <text evidence="2">The sequence shown here is derived from an EMBL/GenBank/DDBJ whole genome shotgun (WGS) entry which is preliminary data.</text>
</comment>
<feature type="region of interest" description="Disordered" evidence="1">
    <location>
        <begin position="406"/>
        <end position="427"/>
    </location>
</feature>
<name>A0A815NWD1_9BILA</name>
<sequence>MDFNFELSGDINISGNGSSFPVNDLLEENFCDQNQSMNENENINVNSNNNLSSDPMSTTCNFRLLDDWELPTDLDPIPYSQTLMSLLNDFEQSSQYYTNTNNLNYKETTMVPSSINNIQQTNQYPASEYSRNGDLSTPINSIIVNSDNSNHLHSSLQESSEEQTMDTIESNTPTAITEKKYNSKPYPPTSMVGFVEEHYRPYALYGHLNRNALAKQFEFDLRGLKTRKRRQEKKRRLAANMYNIMCRTSSSKKSIMKEIEERFTSTIDYVCIGEAGQSTDGKREVYIQIIFKEKDETKVWFLDDVTRDKNCNYHVTIKDAPWNEFVKRGNLEIEIASGRFLEYGLFSSLRSQKPMRWSASPFIRAKNSIPTTANSNIANGFDDIVNSDVDEDNTVDENMAIQNNDLPAQSETINNNEATDSEIIRIG</sequence>
<protein>
    <submittedName>
        <fullName evidence="2">Uncharacterized protein</fullName>
    </submittedName>
</protein>